<dbReference type="SUPFAM" id="SSF53850">
    <property type="entry name" value="Periplasmic binding protein-like II"/>
    <property type="match status" value="1"/>
</dbReference>
<feature type="domain" description="HTH lysR-type" evidence="5">
    <location>
        <begin position="1"/>
        <end position="58"/>
    </location>
</feature>
<evidence type="ECO:0000313" key="7">
    <source>
        <dbReference type="Proteomes" id="UP000611554"/>
    </source>
</evidence>
<accession>A0ABQ2RF73</accession>
<dbReference type="PANTHER" id="PTHR30346">
    <property type="entry name" value="TRANSCRIPTIONAL DUAL REGULATOR HCAR-RELATED"/>
    <property type="match status" value="1"/>
</dbReference>
<evidence type="ECO:0000256" key="3">
    <source>
        <dbReference type="ARBA" id="ARBA00023125"/>
    </source>
</evidence>
<keyword evidence="2" id="KW-0805">Transcription regulation</keyword>
<organism evidence="6 7">
    <name type="scientific">Streptosporangium pseudovulgare</name>
    <dbReference type="NCBI Taxonomy" id="35765"/>
    <lineage>
        <taxon>Bacteria</taxon>
        <taxon>Bacillati</taxon>
        <taxon>Actinomycetota</taxon>
        <taxon>Actinomycetes</taxon>
        <taxon>Streptosporangiales</taxon>
        <taxon>Streptosporangiaceae</taxon>
        <taxon>Streptosporangium</taxon>
    </lineage>
</organism>
<dbReference type="InterPro" id="IPR005119">
    <property type="entry name" value="LysR_subst-bd"/>
</dbReference>
<dbReference type="PANTHER" id="PTHR30346:SF29">
    <property type="entry name" value="LYSR SUBSTRATE-BINDING"/>
    <property type="match status" value="1"/>
</dbReference>
<dbReference type="Proteomes" id="UP000611554">
    <property type="component" value="Unassembled WGS sequence"/>
</dbReference>
<keyword evidence="3" id="KW-0238">DNA-binding</keyword>
<reference evidence="7" key="1">
    <citation type="journal article" date="2019" name="Int. J. Syst. Evol. Microbiol.">
        <title>The Global Catalogue of Microorganisms (GCM) 10K type strain sequencing project: providing services to taxonomists for standard genome sequencing and annotation.</title>
        <authorList>
            <consortium name="The Broad Institute Genomics Platform"/>
            <consortium name="The Broad Institute Genome Sequencing Center for Infectious Disease"/>
            <person name="Wu L."/>
            <person name="Ma J."/>
        </authorList>
    </citation>
    <scope>NUCLEOTIDE SEQUENCE [LARGE SCALE GENOMIC DNA]</scope>
    <source>
        <strain evidence="7">JCM 3115</strain>
    </source>
</reference>
<gene>
    <name evidence="6" type="ORF">GCM10010140_61600</name>
</gene>
<keyword evidence="7" id="KW-1185">Reference proteome</keyword>
<dbReference type="CDD" id="cd08423">
    <property type="entry name" value="PBP2_LTTR_like_6"/>
    <property type="match status" value="1"/>
</dbReference>
<evidence type="ECO:0000256" key="2">
    <source>
        <dbReference type="ARBA" id="ARBA00023015"/>
    </source>
</evidence>
<dbReference type="Pfam" id="PF03466">
    <property type="entry name" value="LysR_substrate"/>
    <property type="match status" value="1"/>
</dbReference>
<proteinExistence type="inferred from homology"/>
<dbReference type="PROSITE" id="PS50931">
    <property type="entry name" value="HTH_LYSR"/>
    <property type="match status" value="1"/>
</dbReference>
<dbReference type="InterPro" id="IPR000847">
    <property type="entry name" value="LysR_HTH_N"/>
</dbReference>
<evidence type="ECO:0000256" key="4">
    <source>
        <dbReference type="ARBA" id="ARBA00023163"/>
    </source>
</evidence>
<dbReference type="SUPFAM" id="SSF46785">
    <property type="entry name" value="Winged helix' DNA-binding domain"/>
    <property type="match status" value="1"/>
</dbReference>
<evidence type="ECO:0000313" key="6">
    <source>
        <dbReference type="EMBL" id="GGQ22884.1"/>
    </source>
</evidence>
<dbReference type="EMBL" id="BMQJ01000018">
    <property type="protein sequence ID" value="GGQ22884.1"/>
    <property type="molecule type" value="Genomic_DNA"/>
</dbReference>
<protein>
    <submittedName>
        <fullName evidence="6">LysR family transcriptional regulator</fullName>
    </submittedName>
</protein>
<dbReference type="Gene3D" id="1.10.10.10">
    <property type="entry name" value="Winged helix-like DNA-binding domain superfamily/Winged helix DNA-binding domain"/>
    <property type="match status" value="1"/>
</dbReference>
<dbReference type="RefSeq" id="WP_189249943.1">
    <property type="nucleotide sequence ID" value="NZ_BMQJ01000018.1"/>
</dbReference>
<evidence type="ECO:0000259" key="5">
    <source>
        <dbReference type="PROSITE" id="PS50931"/>
    </source>
</evidence>
<dbReference type="InterPro" id="IPR036388">
    <property type="entry name" value="WH-like_DNA-bd_sf"/>
</dbReference>
<sequence length="312" mass="33861">MDAHRLLIFRQIAHSGSIAGAARSLGWTQPAVSQHLRHLERQVGMALVLRRPRGIRLTEAGTVLLRHADAIATRLHAADDDLDALAQLREGTVRLAAFPSASAALVPAAMSLLARRHPGMDVRLREAEPPEALDLLATGEVDLALTFTHAGEHPADHPGLVRAVLGEDPVRLVLPRSHPHAHAAPPDQPVNLRLLSEERWIGGCERCTANLLQTCQDAGFVPDIRHSTDDYVVTQALIARGLGIGLLPQLALDAFRDPGVTVRVAAQLRPRTVHLIHPREADHIPAVRSAVRALHDTVSPRHFDDGGKVLIR</sequence>
<dbReference type="Pfam" id="PF00126">
    <property type="entry name" value="HTH_1"/>
    <property type="match status" value="1"/>
</dbReference>
<comment type="caution">
    <text evidence="6">The sequence shown here is derived from an EMBL/GenBank/DDBJ whole genome shotgun (WGS) entry which is preliminary data.</text>
</comment>
<dbReference type="InterPro" id="IPR036390">
    <property type="entry name" value="WH_DNA-bd_sf"/>
</dbReference>
<dbReference type="PRINTS" id="PR00039">
    <property type="entry name" value="HTHLYSR"/>
</dbReference>
<dbReference type="Gene3D" id="3.40.190.10">
    <property type="entry name" value="Periplasmic binding protein-like II"/>
    <property type="match status" value="2"/>
</dbReference>
<comment type="similarity">
    <text evidence="1">Belongs to the LysR transcriptional regulatory family.</text>
</comment>
<keyword evidence="4" id="KW-0804">Transcription</keyword>
<name>A0ABQ2RF73_9ACTN</name>
<evidence type="ECO:0000256" key="1">
    <source>
        <dbReference type="ARBA" id="ARBA00009437"/>
    </source>
</evidence>